<dbReference type="PANTHER" id="PTHR45436">
    <property type="entry name" value="SENSOR HISTIDINE KINASE YKOH"/>
    <property type="match status" value="1"/>
</dbReference>
<dbReference type="InterPro" id="IPR003660">
    <property type="entry name" value="HAMP_dom"/>
</dbReference>
<dbReference type="GO" id="GO:0005886">
    <property type="term" value="C:plasma membrane"/>
    <property type="evidence" value="ECO:0007669"/>
    <property type="project" value="UniProtKB-SubCell"/>
</dbReference>
<dbReference type="GO" id="GO:0000155">
    <property type="term" value="F:phosphorelay sensor kinase activity"/>
    <property type="evidence" value="ECO:0007669"/>
    <property type="project" value="InterPro"/>
</dbReference>
<dbReference type="Proteomes" id="UP000230914">
    <property type="component" value="Unassembled WGS sequence"/>
</dbReference>
<dbReference type="SMART" id="SM00304">
    <property type="entry name" value="HAMP"/>
    <property type="match status" value="1"/>
</dbReference>
<dbReference type="PRINTS" id="PR00344">
    <property type="entry name" value="BCTRLSENSOR"/>
</dbReference>
<name>A0A2G6K9I5_9ACTN</name>
<dbReference type="AlphaFoldDB" id="A0A2G6K9I5"/>
<organism evidence="14 15">
    <name type="scientific">Ilumatobacter coccineus</name>
    <dbReference type="NCBI Taxonomy" id="467094"/>
    <lineage>
        <taxon>Bacteria</taxon>
        <taxon>Bacillati</taxon>
        <taxon>Actinomycetota</taxon>
        <taxon>Acidimicrobiia</taxon>
        <taxon>Acidimicrobiales</taxon>
        <taxon>Ilumatobacteraceae</taxon>
        <taxon>Ilumatobacter</taxon>
    </lineage>
</organism>
<dbReference type="SMART" id="SM00388">
    <property type="entry name" value="HisKA"/>
    <property type="match status" value="1"/>
</dbReference>
<keyword evidence="4" id="KW-0597">Phosphoprotein</keyword>
<dbReference type="Gene3D" id="1.10.287.130">
    <property type="match status" value="1"/>
</dbReference>
<dbReference type="InterPro" id="IPR003594">
    <property type="entry name" value="HATPase_dom"/>
</dbReference>
<reference evidence="14 15" key="1">
    <citation type="submission" date="2017-10" db="EMBL/GenBank/DDBJ databases">
        <title>Novel microbial diversity and functional potential in the marine mammal oral microbiome.</title>
        <authorList>
            <person name="Dudek N.K."/>
            <person name="Sun C.L."/>
            <person name="Burstein D."/>
            <person name="Kantor R.S."/>
            <person name="Aliaga Goltsman D.S."/>
            <person name="Bik E.M."/>
            <person name="Thomas B.C."/>
            <person name="Banfield J.F."/>
            <person name="Relman D.A."/>
        </authorList>
    </citation>
    <scope>NUCLEOTIDE SEQUENCE [LARGE SCALE GENOMIC DNA]</scope>
    <source>
        <strain evidence="14">DOLJORAL78_61_10</strain>
    </source>
</reference>
<dbReference type="InterPro" id="IPR005467">
    <property type="entry name" value="His_kinase_dom"/>
</dbReference>
<dbReference type="Gene3D" id="6.10.340.10">
    <property type="match status" value="1"/>
</dbReference>
<dbReference type="InterPro" id="IPR036890">
    <property type="entry name" value="HATPase_C_sf"/>
</dbReference>
<dbReference type="CDD" id="cd06225">
    <property type="entry name" value="HAMP"/>
    <property type="match status" value="1"/>
</dbReference>
<dbReference type="Pfam" id="PF02518">
    <property type="entry name" value="HATPase_c"/>
    <property type="match status" value="1"/>
</dbReference>
<dbReference type="InterPro" id="IPR003661">
    <property type="entry name" value="HisK_dim/P_dom"/>
</dbReference>
<comment type="caution">
    <text evidence="14">The sequence shown here is derived from an EMBL/GenBank/DDBJ whole genome shotgun (WGS) entry which is preliminary data.</text>
</comment>
<evidence type="ECO:0000259" key="13">
    <source>
        <dbReference type="PROSITE" id="PS50885"/>
    </source>
</evidence>
<dbReference type="Pfam" id="PF00512">
    <property type="entry name" value="HisKA"/>
    <property type="match status" value="1"/>
</dbReference>
<feature type="domain" description="HAMP" evidence="13">
    <location>
        <begin position="204"/>
        <end position="256"/>
    </location>
</feature>
<dbReference type="InterPro" id="IPR036097">
    <property type="entry name" value="HisK_dim/P_sf"/>
</dbReference>
<evidence type="ECO:0000256" key="6">
    <source>
        <dbReference type="ARBA" id="ARBA00022692"/>
    </source>
</evidence>
<dbReference type="PROSITE" id="PS50885">
    <property type="entry name" value="HAMP"/>
    <property type="match status" value="1"/>
</dbReference>
<gene>
    <name evidence="14" type="ORF">CSA55_03400</name>
</gene>
<keyword evidence="9" id="KW-0902">Two-component regulatory system</keyword>
<protein>
    <recommendedName>
        <fullName evidence="3">histidine kinase</fullName>
        <ecNumber evidence="3">2.7.13.3</ecNumber>
    </recommendedName>
</protein>
<dbReference type="PROSITE" id="PS50109">
    <property type="entry name" value="HIS_KIN"/>
    <property type="match status" value="1"/>
</dbReference>
<comment type="subcellular location">
    <subcellularLocation>
        <location evidence="2">Cell membrane</location>
    </subcellularLocation>
</comment>
<feature type="domain" description="Histidine kinase" evidence="12">
    <location>
        <begin position="264"/>
        <end position="485"/>
    </location>
</feature>
<dbReference type="Gene3D" id="3.30.565.10">
    <property type="entry name" value="Histidine kinase-like ATPase, C-terminal domain"/>
    <property type="match status" value="1"/>
</dbReference>
<evidence type="ECO:0000313" key="14">
    <source>
        <dbReference type="EMBL" id="PIE32368.1"/>
    </source>
</evidence>
<dbReference type="SUPFAM" id="SSF47384">
    <property type="entry name" value="Homodimeric domain of signal transducing histidine kinase"/>
    <property type="match status" value="1"/>
</dbReference>
<comment type="catalytic activity">
    <reaction evidence="1">
        <text>ATP + protein L-histidine = ADP + protein N-phospho-L-histidine.</text>
        <dbReference type="EC" id="2.7.13.3"/>
    </reaction>
</comment>
<proteinExistence type="predicted"/>
<dbReference type="CDD" id="cd00082">
    <property type="entry name" value="HisKA"/>
    <property type="match status" value="1"/>
</dbReference>
<sequence>MKPSDIDSTLEFDDTNQLAPARSRRLGLRRRILLMFLLGALGLSVVFAFVTYGFTRTSLVQQRDQSARESARRNAIQAVGSLRAAPTSAGPTILQLTDLGVHTPVLWYNSDFAAGNPSYSEDQIPDSLIKTVIGDRTAARMITTIDGEPNIVVGFPLPNSDAAYFEFFSMSDVAETLGSVRLSLLLGTATTTTLAAFAGSLAARRAVRPVKVAAQAAKAIASGRLVTRLEPTSDPDLSVLARSFNDMATALQNRIERDTRFASDVSHELRSPLTTLSASVDVMDARRDEMPPRAQAALDLLKSDVIRFRGLVEDLLEISRFDAGAVRLHIEELLAVEFVRNAVGVSSLPDTPISATPVAEHLLIEGDRRRLARAIANLIDNARLHGGGNAEVAITESGSTADGDLRVRIAVEDHGTGVPLDERQLIFERFARGGVAGRRASSDGAGLGLALVDEHVRLHGGRLWVEDRLDGTSGARFVIELNAEEIDL</sequence>
<dbReference type="InterPro" id="IPR004358">
    <property type="entry name" value="Sig_transdc_His_kin-like_C"/>
</dbReference>
<evidence type="ECO:0000259" key="12">
    <source>
        <dbReference type="PROSITE" id="PS50109"/>
    </source>
</evidence>
<dbReference type="CDD" id="cd00075">
    <property type="entry name" value="HATPase"/>
    <property type="match status" value="1"/>
</dbReference>
<dbReference type="InterPro" id="IPR050428">
    <property type="entry name" value="TCS_sensor_his_kinase"/>
</dbReference>
<evidence type="ECO:0000256" key="11">
    <source>
        <dbReference type="SAM" id="Phobius"/>
    </source>
</evidence>
<dbReference type="SUPFAM" id="SSF158472">
    <property type="entry name" value="HAMP domain-like"/>
    <property type="match status" value="1"/>
</dbReference>
<keyword evidence="6 11" id="KW-0812">Transmembrane</keyword>
<dbReference type="Pfam" id="PF00672">
    <property type="entry name" value="HAMP"/>
    <property type="match status" value="1"/>
</dbReference>
<evidence type="ECO:0000256" key="3">
    <source>
        <dbReference type="ARBA" id="ARBA00012438"/>
    </source>
</evidence>
<keyword evidence="7 14" id="KW-0418">Kinase</keyword>
<keyword evidence="8 11" id="KW-1133">Transmembrane helix</keyword>
<dbReference type="PANTHER" id="PTHR45436:SF5">
    <property type="entry name" value="SENSOR HISTIDINE KINASE TRCS"/>
    <property type="match status" value="1"/>
</dbReference>
<dbReference type="EMBL" id="PDSL01000050">
    <property type="protein sequence ID" value="PIE32368.1"/>
    <property type="molecule type" value="Genomic_DNA"/>
</dbReference>
<evidence type="ECO:0000256" key="5">
    <source>
        <dbReference type="ARBA" id="ARBA00022679"/>
    </source>
</evidence>
<keyword evidence="10 11" id="KW-0472">Membrane</keyword>
<evidence type="ECO:0000256" key="2">
    <source>
        <dbReference type="ARBA" id="ARBA00004236"/>
    </source>
</evidence>
<accession>A0A2G6K9I5</accession>
<dbReference type="SUPFAM" id="SSF55874">
    <property type="entry name" value="ATPase domain of HSP90 chaperone/DNA topoisomerase II/histidine kinase"/>
    <property type="match status" value="1"/>
</dbReference>
<evidence type="ECO:0000256" key="1">
    <source>
        <dbReference type="ARBA" id="ARBA00000085"/>
    </source>
</evidence>
<evidence type="ECO:0000313" key="15">
    <source>
        <dbReference type="Proteomes" id="UP000230914"/>
    </source>
</evidence>
<evidence type="ECO:0000256" key="4">
    <source>
        <dbReference type="ARBA" id="ARBA00022553"/>
    </source>
</evidence>
<evidence type="ECO:0000256" key="7">
    <source>
        <dbReference type="ARBA" id="ARBA00022777"/>
    </source>
</evidence>
<evidence type="ECO:0000256" key="10">
    <source>
        <dbReference type="ARBA" id="ARBA00023136"/>
    </source>
</evidence>
<feature type="transmembrane region" description="Helical" evidence="11">
    <location>
        <begin position="32"/>
        <end position="54"/>
    </location>
</feature>
<dbReference type="EC" id="2.7.13.3" evidence="3"/>
<keyword evidence="5" id="KW-0808">Transferase</keyword>
<evidence type="ECO:0000256" key="8">
    <source>
        <dbReference type="ARBA" id="ARBA00022989"/>
    </source>
</evidence>
<evidence type="ECO:0000256" key="9">
    <source>
        <dbReference type="ARBA" id="ARBA00023012"/>
    </source>
</evidence>
<dbReference type="SMART" id="SM00387">
    <property type="entry name" value="HATPase_c"/>
    <property type="match status" value="1"/>
</dbReference>